<dbReference type="InterPro" id="IPR001623">
    <property type="entry name" value="DnaJ_domain"/>
</dbReference>
<proteinExistence type="predicted"/>
<dbReference type="Gene3D" id="1.10.287.110">
    <property type="entry name" value="DnaJ domain"/>
    <property type="match status" value="1"/>
</dbReference>
<dbReference type="InterPro" id="IPR036869">
    <property type="entry name" value="J_dom_sf"/>
</dbReference>
<dbReference type="CDD" id="cd06257">
    <property type="entry name" value="DnaJ"/>
    <property type="match status" value="1"/>
</dbReference>
<dbReference type="PANTHER" id="PTHR44145">
    <property type="entry name" value="DNAJ HOMOLOG SUBFAMILY A MEMBER 3, MITOCHONDRIAL"/>
    <property type="match status" value="1"/>
</dbReference>
<evidence type="ECO:0000259" key="4">
    <source>
        <dbReference type="PROSITE" id="PS50076"/>
    </source>
</evidence>
<sequence length="171" mass="19783">MSAFDKDYYQIMQVDEMAESVVIAAAYKALAAKYHPDRNTSADATRRMQALNEAYEVLSDPHKRADYDRQRLPRRNGQANDASQPAMPAQTALADARLRERFERIAQRIREVQEKSLQQIQTVQERSAQQIRDIQERAAQQVKEVQDRAAQQIREIQQRTAEQIRSIQEGL</sequence>
<dbReference type="SUPFAM" id="SSF46565">
    <property type="entry name" value="Chaperone J-domain"/>
    <property type="match status" value="1"/>
</dbReference>
<dbReference type="InterPro" id="IPR051938">
    <property type="entry name" value="Apopto_cytoskel_mod"/>
</dbReference>
<dbReference type="Proteomes" id="UP000230790">
    <property type="component" value="Unassembled WGS sequence"/>
</dbReference>
<organism evidence="5 6">
    <name type="scientific">Candidatus Thermofonsia Clade 3 bacterium</name>
    <dbReference type="NCBI Taxonomy" id="2364212"/>
    <lineage>
        <taxon>Bacteria</taxon>
        <taxon>Bacillati</taxon>
        <taxon>Chloroflexota</taxon>
        <taxon>Candidatus Thermofontia</taxon>
        <taxon>Candidatus Thermofonsia Clade 3</taxon>
    </lineage>
</organism>
<dbReference type="EMBL" id="PGTN01000040">
    <property type="protein sequence ID" value="PJF47632.1"/>
    <property type="molecule type" value="Genomic_DNA"/>
</dbReference>
<feature type="coiled-coil region" evidence="2">
    <location>
        <begin position="95"/>
        <end position="162"/>
    </location>
</feature>
<keyword evidence="1" id="KW-0143">Chaperone</keyword>
<dbReference type="AlphaFoldDB" id="A0A2M8QD02"/>
<name>A0A2M8QD02_9CHLR</name>
<accession>A0A2M8QD02</accession>
<evidence type="ECO:0000313" key="6">
    <source>
        <dbReference type="Proteomes" id="UP000230790"/>
    </source>
</evidence>
<dbReference type="PANTHER" id="PTHR44145:SF3">
    <property type="entry name" value="DNAJ HOMOLOG SUBFAMILY A MEMBER 3, MITOCHONDRIAL"/>
    <property type="match status" value="1"/>
</dbReference>
<feature type="domain" description="J" evidence="4">
    <location>
        <begin position="7"/>
        <end position="71"/>
    </location>
</feature>
<feature type="compositionally biased region" description="Basic and acidic residues" evidence="3">
    <location>
        <begin position="59"/>
        <end position="71"/>
    </location>
</feature>
<feature type="region of interest" description="Disordered" evidence="3">
    <location>
        <begin position="59"/>
        <end position="89"/>
    </location>
</feature>
<protein>
    <recommendedName>
        <fullName evidence="4">J domain-containing protein</fullName>
    </recommendedName>
</protein>
<evidence type="ECO:0000256" key="2">
    <source>
        <dbReference type="SAM" id="Coils"/>
    </source>
</evidence>
<comment type="caution">
    <text evidence="5">The sequence shown here is derived from an EMBL/GenBank/DDBJ whole genome shotgun (WGS) entry which is preliminary data.</text>
</comment>
<dbReference type="Pfam" id="PF00226">
    <property type="entry name" value="DnaJ"/>
    <property type="match status" value="1"/>
</dbReference>
<dbReference type="SMART" id="SM00271">
    <property type="entry name" value="DnaJ"/>
    <property type="match status" value="1"/>
</dbReference>
<evidence type="ECO:0000256" key="1">
    <source>
        <dbReference type="ARBA" id="ARBA00023186"/>
    </source>
</evidence>
<dbReference type="PRINTS" id="PR00625">
    <property type="entry name" value="JDOMAIN"/>
</dbReference>
<dbReference type="Gene3D" id="1.20.120.20">
    <property type="entry name" value="Apolipoprotein"/>
    <property type="match status" value="1"/>
</dbReference>
<dbReference type="PROSITE" id="PS50076">
    <property type="entry name" value="DNAJ_2"/>
    <property type="match status" value="1"/>
</dbReference>
<evidence type="ECO:0000313" key="5">
    <source>
        <dbReference type="EMBL" id="PJF47632.1"/>
    </source>
</evidence>
<gene>
    <name evidence="5" type="ORF">CUN48_07665</name>
</gene>
<reference evidence="5 6" key="1">
    <citation type="submission" date="2017-11" db="EMBL/GenBank/DDBJ databases">
        <title>Evolution of Phototrophy in the Chloroflexi Phylum Driven by Horizontal Gene Transfer.</title>
        <authorList>
            <person name="Ward L.M."/>
            <person name="Hemp J."/>
            <person name="Shih P.M."/>
            <person name="Mcglynn S.E."/>
            <person name="Fischer W."/>
        </authorList>
    </citation>
    <scope>NUCLEOTIDE SEQUENCE [LARGE SCALE GENOMIC DNA]</scope>
    <source>
        <strain evidence="5">JP3_7</strain>
    </source>
</reference>
<keyword evidence="2" id="KW-0175">Coiled coil</keyword>
<evidence type="ECO:0000256" key="3">
    <source>
        <dbReference type="SAM" id="MobiDB-lite"/>
    </source>
</evidence>